<feature type="transmembrane region" description="Helical" evidence="1">
    <location>
        <begin position="6"/>
        <end position="32"/>
    </location>
</feature>
<dbReference type="EMBL" id="JACBZS010000001">
    <property type="protein sequence ID" value="NYI71535.1"/>
    <property type="molecule type" value="Genomic_DNA"/>
</dbReference>
<comment type="caution">
    <text evidence="2">The sequence shown here is derived from an EMBL/GenBank/DDBJ whole genome shotgun (WGS) entry which is preliminary data.</text>
</comment>
<keyword evidence="3" id="KW-1185">Reference proteome</keyword>
<evidence type="ECO:0000256" key="1">
    <source>
        <dbReference type="SAM" id="Phobius"/>
    </source>
</evidence>
<name>A0A7Z0DA40_9ACTN</name>
<evidence type="ECO:0000313" key="3">
    <source>
        <dbReference type="Proteomes" id="UP000527616"/>
    </source>
</evidence>
<organism evidence="2 3">
    <name type="scientific">Naumannella cuiyingiana</name>
    <dbReference type="NCBI Taxonomy" id="1347891"/>
    <lineage>
        <taxon>Bacteria</taxon>
        <taxon>Bacillati</taxon>
        <taxon>Actinomycetota</taxon>
        <taxon>Actinomycetes</taxon>
        <taxon>Propionibacteriales</taxon>
        <taxon>Propionibacteriaceae</taxon>
        <taxon>Naumannella</taxon>
    </lineage>
</organism>
<proteinExistence type="predicted"/>
<accession>A0A7Z0DA40</accession>
<sequence length="43" mass="4453">MPTAPVVHAWLLAGAAGAVAIIILVVLVRLLIGAFRTPTESDE</sequence>
<keyword evidence="1" id="KW-1133">Transmembrane helix</keyword>
<keyword evidence="1" id="KW-0472">Membrane</keyword>
<gene>
    <name evidence="2" type="ORF">GGQ54_002095</name>
</gene>
<protein>
    <submittedName>
        <fullName evidence="2">Uncharacterized protein</fullName>
    </submittedName>
</protein>
<dbReference type="Proteomes" id="UP000527616">
    <property type="component" value="Unassembled WGS sequence"/>
</dbReference>
<evidence type="ECO:0000313" key="2">
    <source>
        <dbReference type="EMBL" id="NYI71535.1"/>
    </source>
</evidence>
<dbReference type="RefSeq" id="WP_281370017.1">
    <property type="nucleotide sequence ID" value="NZ_JACBZS010000001.1"/>
</dbReference>
<reference evidence="2 3" key="1">
    <citation type="submission" date="2020-07" db="EMBL/GenBank/DDBJ databases">
        <title>Sequencing the genomes of 1000 actinobacteria strains.</title>
        <authorList>
            <person name="Klenk H.-P."/>
        </authorList>
    </citation>
    <scope>NUCLEOTIDE SEQUENCE [LARGE SCALE GENOMIC DNA]</scope>
    <source>
        <strain evidence="2 3">DSM 103164</strain>
    </source>
</reference>
<keyword evidence="1" id="KW-0812">Transmembrane</keyword>
<dbReference type="AlphaFoldDB" id="A0A7Z0DA40"/>